<comment type="caution">
    <text evidence="4">The sequence shown here is derived from an EMBL/GenBank/DDBJ whole genome shotgun (WGS) entry which is preliminary data.</text>
</comment>
<evidence type="ECO:0000313" key="5">
    <source>
        <dbReference type="Proteomes" id="UP000447434"/>
    </source>
</evidence>
<dbReference type="OrthoDB" id="5585045at2759"/>
<protein>
    <submittedName>
        <fullName evidence="4">Putative pentatricopeptide</fullName>
    </submittedName>
</protein>
<dbReference type="EMBL" id="WOCE01000012">
    <property type="protein sequence ID" value="KAE9603337.1"/>
    <property type="molecule type" value="Genomic_DNA"/>
</dbReference>
<dbReference type="Proteomes" id="UP000447434">
    <property type="component" value="Chromosome 12"/>
</dbReference>
<dbReference type="AlphaFoldDB" id="A0A6A4PP55"/>
<accession>A0A6A4PP55</accession>
<proteinExistence type="inferred from homology"/>
<dbReference type="PANTHER" id="PTHR47941">
    <property type="entry name" value="PENTATRICOPEPTIDE REPEAT-CONTAINING PROTEIN 3, MITOCHONDRIAL"/>
    <property type="match status" value="1"/>
</dbReference>
<dbReference type="PROSITE" id="PS51375">
    <property type="entry name" value="PPR"/>
    <property type="match status" value="1"/>
</dbReference>
<dbReference type="InterPro" id="IPR011990">
    <property type="entry name" value="TPR-like_helical_dom_sf"/>
</dbReference>
<comment type="similarity">
    <text evidence="1">Belongs to the PPR family. P subfamily.</text>
</comment>
<sequence>MFDEMLQRGIHPYIWSYNILMNCLLKLGKPDEANRIFIDIVLGEFRPSPAMYNVMINGVCKNRFIPQILTYNVILLMDFASLEEWV</sequence>
<feature type="repeat" description="PPR" evidence="3">
    <location>
        <begin position="13"/>
        <end position="47"/>
    </location>
</feature>
<evidence type="ECO:0000313" key="4">
    <source>
        <dbReference type="EMBL" id="KAE9603337.1"/>
    </source>
</evidence>
<name>A0A6A4PP55_LUPAL</name>
<organism evidence="4 5">
    <name type="scientific">Lupinus albus</name>
    <name type="common">White lupine</name>
    <name type="synonym">Lupinus termis</name>
    <dbReference type="NCBI Taxonomy" id="3870"/>
    <lineage>
        <taxon>Eukaryota</taxon>
        <taxon>Viridiplantae</taxon>
        <taxon>Streptophyta</taxon>
        <taxon>Embryophyta</taxon>
        <taxon>Tracheophyta</taxon>
        <taxon>Spermatophyta</taxon>
        <taxon>Magnoliopsida</taxon>
        <taxon>eudicotyledons</taxon>
        <taxon>Gunneridae</taxon>
        <taxon>Pentapetalae</taxon>
        <taxon>rosids</taxon>
        <taxon>fabids</taxon>
        <taxon>Fabales</taxon>
        <taxon>Fabaceae</taxon>
        <taxon>Papilionoideae</taxon>
        <taxon>50 kb inversion clade</taxon>
        <taxon>genistoids sensu lato</taxon>
        <taxon>core genistoids</taxon>
        <taxon>Genisteae</taxon>
        <taxon>Lupinus</taxon>
    </lineage>
</organism>
<evidence type="ECO:0000256" key="2">
    <source>
        <dbReference type="ARBA" id="ARBA00022737"/>
    </source>
</evidence>
<dbReference type="Pfam" id="PF13041">
    <property type="entry name" value="PPR_2"/>
    <property type="match status" value="1"/>
</dbReference>
<evidence type="ECO:0000256" key="3">
    <source>
        <dbReference type="PROSITE-ProRule" id="PRU00708"/>
    </source>
</evidence>
<gene>
    <name evidence="4" type="ORF">Lalb_Chr12g0209451</name>
</gene>
<evidence type="ECO:0000256" key="1">
    <source>
        <dbReference type="ARBA" id="ARBA00007626"/>
    </source>
</evidence>
<keyword evidence="2" id="KW-0677">Repeat</keyword>
<dbReference type="Gene3D" id="1.25.40.10">
    <property type="entry name" value="Tetratricopeptide repeat domain"/>
    <property type="match status" value="1"/>
</dbReference>
<reference evidence="5" key="1">
    <citation type="journal article" date="2020" name="Nat. Commun.">
        <title>Genome sequence of the cluster root forming white lupin.</title>
        <authorList>
            <person name="Hufnagel B."/>
            <person name="Marques A."/>
            <person name="Soriano A."/>
            <person name="Marques L."/>
            <person name="Divol F."/>
            <person name="Doumas P."/>
            <person name="Sallet E."/>
            <person name="Mancinotti D."/>
            <person name="Carrere S."/>
            <person name="Marande W."/>
            <person name="Arribat S."/>
            <person name="Keller J."/>
            <person name="Huneau C."/>
            <person name="Blein T."/>
            <person name="Aime D."/>
            <person name="Laguerre M."/>
            <person name="Taylor J."/>
            <person name="Schubert V."/>
            <person name="Nelson M."/>
            <person name="Geu-Flores F."/>
            <person name="Crespi M."/>
            <person name="Gallardo-Guerrero K."/>
            <person name="Delaux P.-M."/>
            <person name="Salse J."/>
            <person name="Berges H."/>
            <person name="Guyot R."/>
            <person name="Gouzy J."/>
            <person name="Peret B."/>
        </authorList>
    </citation>
    <scope>NUCLEOTIDE SEQUENCE [LARGE SCALE GENOMIC DNA]</scope>
    <source>
        <strain evidence="5">cv. Amiga</strain>
    </source>
</reference>
<keyword evidence="5" id="KW-1185">Reference proteome</keyword>
<dbReference type="NCBIfam" id="TIGR00756">
    <property type="entry name" value="PPR"/>
    <property type="match status" value="1"/>
</dbReference>
<dbReference type="InterPro" id="IPR002885">
    <property type="entry name" value="PPR_rpt"/>
</dbReference>